<sequence length="292" mass="30660">AGVATSAFNGMIMIDGFATFMSVIFLLSGLAGIAVAYDYLRRSGIERGEYYVLLLFSIVGMMLMAAAADLIMVFLALELLSIPLYVLAGIAVPRPDSEEAALKYFLLGAFASGFFLYGTALVYGATGSTALTEIVSATSSGSVNLSFLVIGAGLILVGLGFKVAVVPFHMWTPDVYQGAPSSVTAFMAVGAKAAGFAALLRIFVLAFPSLAMDMTPVLWALAAFTMVIGNVIAIAQKNIKRMLAYSSIAHAGYIMMALVPYGQGDVASDTVASALFYLLAYMLTSFAARGSR</sequence>
<accession>X1G3I0</accession>
<feature type="transmembrane region" description="Helical" evidence="5">
    <location>
        <begin position="183"/>
        <end position="204"/>
    </location>
</feature>
<feature type="transmembrane region" description="Helical" evidence="5">
    <location>
        <begin position="12"/>
        <end position="37"/>
    </location>
</feature>
<feature type="transmembrane region" description="Helical" evidence="5">
    <location>
        <begin position="49"/>
        <end position="67"/>
    </location>
</feature>
<feature type="transmembrane region" description="Helical" evidence="5">
    <location>
        <begin position="104"/>
        <end position="125"/>
    </location>
</feature>
<keyword evidence="4 5" id="KW-0472">Membrane</keyword>
<evidence type="ECO:0000259" key="6">
    <source>
        <dbReference type="Pfam" id="PF00361"/>
    </source>
</evidence>
<evidence type="ECO:0000256" key="3">
    <source>
        <dbReference type="ARBA" id="ARBA00022989"/>
    </source>
</evidence>
<keyword evidence="2 5" id="KW-0812">Transmembrane</keyword>
<gene>
    <name evidence="7" type="ORF">S03H2_20317</name>
</gene>
<dbReference type="Pfam" id="PF00361">
    <property type="entry name" value="Proton_antipo_M"/>
    <property type="match status" value="1"/>
</dbReference>
<feature type="non-terminal residue" evidence="7">
    <location>
        <position position="1"/>
    </location>
</feature>
<dbReference type="EMBL" id="BARU01010696">
    <property type="protein sequence ID" value="GAH36129.1"/>
    <property type="molecule type" value="Genomic_DNA"/>
</dbReference>
<dbReference type="AlphaFoldDB" id="X1G3I0"/>
<feature type="transmembrane region" description="Helical" evidence="5">
    <location>
        <begin position="73"/>
        <end position="92"/>
    </location>
</feature>
<proteinExistence type="predicted"/>
<dbReference type="InterPro" id="IPR001750">
    <property type="entry name" value="ND/Mrp_TM"/>
</dbReference>
<organism evidence="7">
    <name type="scientific">marine sediment metagenome</name>
    <dbReference type="NCBI Taxonomy" id="412755"/>
    <lineage>
        <taxon>unclassified sequences</taxon>
        <taxon>metagenomes</taxon>
        <taxon>ecological metagenomes</taxon>
    </lineage>
</organism>
<comment type="caution">
    <text evidence="7">The sequence shown here is derived from an EMBL/GenBank/DDBJ whole genome shotgun (WGS) entry which is preliminary data.</text>
</comment>
<evidence type="ECO:0000256" key="2">
    <source>
        <dbReference type="ARBA" id="ARBA00022692"/>
    </source>
</evidence>
<dbReference type="PANTHER" id="PTHR22773">
    <property type="entry name" value="NADH DEHYDROGENASE"/>
    <property type="match status" value="1"/>
</dbReference>
<feature type="transmembrane region" description="Helical" evidence="5">
    <location>
        <begin position="242"/>
        <end position="259"/>
    </location>
</feature>
<feature type="domain" description="NADH:quinone oxidoreductase/Mrp antiporter transmembrane" evidence="6">
    <location>
        <begin position="67"/>
        <end position="286"/>
    </location>
</feature>
<dbReference type="GO" id="GO:0016020">
    <property type="term" value="C:membrane"/>
    <property type="evidence" value="ECO:0007669"/>
    <property type="project" value="UniProtKB-SubCell"/>
</dbReference>
<keyword evidence="3 5" id="KW-1133">Transmembrane helix</keyword>
<feature type="non-terminal residue" evidence="7">
    <location>
        <position position="292"/>
    </location>
</feature>
<comment type="subcellular location">
    <subcellularLocation>
        <location evidence="1">Membrane</location>
        <topology evidence="1">Multi-pass membrane protein</topology>
    </subcellularLocation>
</comment>
<evidence type="ECO:0000256" key="4">
    <source>
        <dbReference type="ARBA" id="ARBA00023136"/>
    </source>
</evidence>
<name>X1G3I0_9ZZZZ</name>
<evidence type="ECO:0000313" key="7">
    <source>
        <dbReference type="EMBL" id="GAH36129.1"/>
    </source>
</evidence>
<evidence type="ECO:0000256" key="1">
    <source>
        <dbReference type="ARBA" id="ARBA00004141"/>
    </source>
</evidence>
<feature type="transmembrane region" description="Helical" evidence="5">
    <location>
        <begin position="216"/>
        <end position="235"/>
    </location>
</feature>
<feature type="transmembrane region" description="Helical" evidence="5">
    <location>
        <begin position="145"/>
        <end position="171"/>
    </location>
</feature>
<protein>
    <recommendedName>
        <fullName evidence="6">NADH:quinone oxidoreductase/Mrp antiporter transmembrane domain-containing protein</fullName>
    </recommendedName>
</protein>
<evidence type="ECO:0000256" key="5">
    <source>
        <dbReference type="SAM" id="Phobius"/>
    </source>
</evidence>
<reference evidence="7" key="1">
    <citation type="journal article" date="2014" name="Front. Microbiol.">
        <title>High frequency of phylogenetically diverse reductive dehalogenase-homologous genes in deep subseafloor sedimentary metagenomes.</title>
        <authorList>
            <person name="Kawai M."/>
            <person name="Futagami T."/>
            <person name="Toyoda A."/>
            <person name="Takaki Y."/>
            <person name="Nishi S."/>
            <person name="Hori S."/>
            <person name="Arai W."/>
            <person name="Tsubouchi T."/>
            <person name="Morono Y."/>
            <person name="Uchiyama I."/>
            <person name="Ito T."/>
            <person name="Fujiyama A."/>
            <person name="Inagaki F."/>
            <person name="Takami H."/>
        </authorList>
    </citation>
    <scope>NUCLEOTIDE SEQUENCE</scope>
    <source>
        <strain evidence="7">Expedition CK06-06</strain>
    </source>
</reference>
<feature type="transmembrane region" description="Helical" evidence="5">
    <location>
        <begin position="271"/>
        <end position="288"/>
    </location>
</feature>